<dbReference type="GO" id="GO:0010521">
    <property type="term" value="F:telomerase inhibitor activity"/>
    <property type="evidence" value="ECO:0007669"/>
    <property type="project" value="TreeGrafter"/>
</dbReference>
<evidence type="ECO:0000259" key="2">
    <source>
        <dbReference type="PROSITE" id="PS50174"/>
    </source>
</evidence>
<protein>
    <recommendedName>
        <fullName evidence="2">G-patch domain-containing protein</fullName>
    </recommendedName>
</protein>
<feature type="domain" description="G-patch" evidence="2">
    <location>
        <begin position="36"/>
        <end position="82"/>
    </location>
</feature>
<dbReference type="Pfam" id="PF01585">
    <property type="entry name" value="G-patch"/>
    <property type="match status" value="1"/>
</dbReference>
<accession>A0AAG5DLZ8</accession>
<dbReference type="EnsemblMetazoa" id="ENSAATROPT013361">
    <property type="protein sequence ID" value="ENSAATROPP012151"/>
    <property type="gene ID" value="ENSAATROPG010865"/>
</dbReference>
<sequence length="592" mass="66081">MYEALGTVMLPSEKVRQKMLSTVQQKSRYKAVYDDTNNIGARLLAKQGWSVGQGLGKRMDGIQIPISHRVKMDNEGVGFIPAKDDPWTQHDVDFNDLLKRLNGEEDQNGADGSAVIDPKAQVQSLEERSKKSRARVHYKKFTRGKDLSQANEKDLASIFGKRSYAELNKPKDIVPDDPSTNESENDSQSEDRKSQILGLTTIKSSVSMNDYFKEKMKQKQSLAQQTATINDEPENVHGGDVEQVAEPKKKKNKKAIENGDTLGEHDGTVVKESVEAEAELMEPRKKKKKSKKSKPDPVEPLTNGEEDAEHLGQNTPLDVNAGEETAPDSAIIPKKSKRKHETVEVGSDVFDDPTERESMEPRKKKKKSKKNKPDPEQPAADGEQEPEQMNDEANHEQDGKVLESEPSKKKKKSKKNKAVNNESDDNATAEQSVSIAEDSKESDATQSNEAPTEKKKKSKKNKVPISDSELDAALGAELAEAVQQEPEGKDVGEGNEPDTEYKPHLPIEGVEEEDVTCSVKVDILKHVDETAFPGSNFGNIVGYRLTEDVKLNKKDVPAYRMLDRHRFHMKAETVSDHRKWQKLKKVQAFTPV</sequence>
<proteinExistence type="predicted"/>
<feature type="compositionally biased region" description="Low complexity" evidence="1">
    <location>
        <begin position="471"/>
        <end position="481"/>
    </location>
</feature>
<dbReference type="GO" id="GO:0003676">
    <property type="term" value="F:nucleic acid binding"/>
    <property type="evidence" value="ECO:0007669"/>
    <property type="project" value="InterPro"/>
</dbReference>
<feature type="region of interest" description="Disordered" evidence="1">
    <location>
        <begin position="217"/>
        <end position="503"/>
    </location>
</feature>
<evidence type="ECO:0000313" key="3">
    <source>
        <dbReference type="EnsemblMetazoa" id="ENSAATROPP012151"/>
    </source>
</evidence>
<feature type="compositionally biased region" description="Basic and acidic residues" evidence="1">
    <location>
        <begin position="392"/>
        <end position="407"/>
    </location>
</feature>
<feature type="compositionally biased region" description="Basic residues" evidence="1">
    <location>
        <begin position="408"/>
        <end position="417"/>
    </location>
</feature>
<feature type="compositionally biased region" description="Polar residues" evidence="1">
    <location>
        <begin position="219"/>
        <end position="229"/>
    </location>
</feature>
<feature type="region of interest" description="Disordered" evidence="1">
    <location>
        <begin position="103"/>
        <end position="133"/>
    </location>
</feature>
<dbReference type="PANTHER" id="PTHR23149">
    <property type="entry name" value="G PATCH DOMAIN CONTAINING PROTEIN"/>
    <property type="match status" value="1"/>
</dbReference>
<evidence type="ECO:0000256" key="1">
    <source>
        <dbReference type="SAM" id="MobiDB-lite"/>
    </source>
</evidence>
<dbReference type="InterPro" id="IPR050656">
    <property type="entry name" value="PINX1"/>
</dbReference>
<reference evidence="3" key="1">
    <citation type="submission" date="2024-04" db="UniProtKB">
        <authorList>
            <consortium name="EnsemblMetazoa"/>
        </authorList>
    </citation>
    <scope>IDENTIFICATION</scope>
    <source>
        <strain evidence="3">EBRO</strain>
    </source>
</reference>
<name>A0AAG5DLZ8_ANOAO</name>
<feature type="compositionally biased region" description="Basic and acidic residues" evidence="1">
    <location>
        <begin position="254"/>
        <end position="274"/>
    </location>
</feature>
<evidence type="ECO:0000313" key="4">
    <source>
        <dbReference type="Proteomes" id="UP000075880"/>
    </source>
</evidence>
<dbReference type="SMART" id="SM00443">
    <property type="entry name" value="G_patch"/>
    <property type="match status" value="1"/>
</dbReference>
<dbReference type="PANTHER" id="PTHR23149:SF27">
    <property type="entry name" value="PIN2_TERF1-INTERACTING TELOMERASE INHIBITOR 1"/>
    <property type="match status" value="1"/>
</dbReference>
<organism evidence="3 4">
    <name type="scientific">Anopheles atroparvus</name>
    <name type="common">European mosquito</name>
    <dbReference type="NCBI Taxonomy" id="41427"/>
    <lineage>
        <taxon>Eukaryota</taxon>
        <taxon>Metazoa</taxon>
        <taxon>Ecdysozoa</taxon>
        <taxon>Arthropoda</taxon>
        <taxon>Hexapoda</taxon>
        <taxon>Insecta</taxon>
        <taxon>Pterygota</taxon>
        <taxon>Neoptera</taxon>
        <taxon>Endopterygota</taxon>
        <taxon>Diptera</taxon>
        <taxon>Nematocera</taxon>
        <taxon>Culicoidea</taxon>
        <taxon>Culicidae</taxon>
        <taxon>Anophelinae</taxon>
        <taxon>Anopheles</taxon>
    </lineage>
</organism>
<feature type="region of interest" description="Disordered" evidence="1">
    <location>
        <begin position="169"/>
        <end position="195"/>
    </location>
</feature>
<dbReference type="GO" id="GO:0005730">
    <property type="term" value="C:nucleolus"/>
    <property type="evidence" value="ECO:0007669"/>
    <property type="project" value="TreeGrafter"/>
</dbReference>
<dbReference type="AlphaFoldDB" id="A0AAG5DLZ8"/>
<dbReference type="PROSITE" id="PS50174">
    <property type="entry name" value="G_PATCH"/>
    <property type="match status" value="1"/>
</dbReference>
<dbReference type="Proteomes" id="UP000075880">
    <property type="component" value="Unassembled WGS sequence"/>
</dbReference>
<keyword evidence="4" id="KW-1185">Reference proteome</keyword>
<dbReference type="InterPro" id="IPR000467">
    <property type="entry name" value="G_patch_dom"/>
</dbReference>